<evidence type="ECO:0000256" key="1">
    <source>
        <dbReference type="SAM" id="Phobius"/>
    </source>
</evidence>
<dbReference type="AlphaFoldDB" id="A0A7W9ERQ3"/>
<feature type="transmembrane region" description="Helical" evidence="1">
    <location>
        <begin position="148"/>
        <end position="167"/>
    </location>
</feature>
<feature type="transmembrane region" description="Helical" evidence="1">
    <location>
        <begin position="107"/>
        <end position="128"/>
    </location>
</feature>
<gene>
    <name evidence="2" type="ORF">FHR21_003352</name>
</gene>
<dbReference type="EMBL" id="JACIJH010000013">
    <property type="protein sequence ID" value="MBB5707982.1"/>
    <property type="molecule type" value="Genomic_DNA"/>
</dbReference>
<feature type="transmembrane region" description="Helical" evidence="1">
    <location>
        <begin position="50"/>
        <end position="68"/>
    </location>
</feature>
<keyword evidence="3" id="KW-1185">Reference proteome</keyword>
<keyword evidence="1" id="KW-0812">Transmembrane</keyword>
<evidence type="ECO:0000313" key="2">
    <source>
        <dbReference type="EMBL" id="MBB5707982.1"/>
    </source>
</evidence>
<protein>
    <submittedName>
        <fullName evidence="2">Uncharacterized protein</fullName>
    </submittedName>
</protein>
<proteinExistence type="predicted"/>
<dbReference type="PROSITE" id="PS51257">
    <property type="entry name" value="PROKAR_LIPOPROTEIN"/>
    <property type="match status" value="1"/>
</dbReference>
<name>A0A7W9ERQ3_9SPHN</name>
<evidence type="ECO:0000313" key="3">
    <source>
        <dbReference type="Proteomes" id="UP000537161"/>
    </source>
</evidence>
<keyword evidence="1" id="KW-0472">Membrane</keyword>
<sequence length="181" mass="18823">MKTPSTALARNMWVGTMAGVSTIASLLLACATPFPSLAALAATHVSRRDGLILMFVAWFAAQAVILITHGMGSMAWPFALATAAVASLLSADAVARSMRSQSPAARMSASYAAAFIGFKLGILAWVALLDHGWSAFSGEVLLRQFVRYGAIFAGLLAVQVLLARAGFGLGMPANEPKPQAA</sequence>
<comment type="caution">
    <text evidence="2">The sequence shown here is derived from an EMBL/GenBank/DDBJ whole genome shotgun (WGS) entry which is preliminary data.</text>
</comment>
<feature type="transmembrane region" description="Helical" evidence="1">
    <location>
        <begin position="74"/>
        <end position="95"/>
    </location>
</feature>
<accession>A0A7W9ERQ3</accession>
<keyword evidence="1" id="KW-1133">Transmembrane helix</keyword>
<organism evidence="2 3">
    <name type="scientific">Sphingopyxis panaciterrulae</name>
    <dbReference type="NCBI Taxonomy" id="462372"/>
    <lineage>
        <taxon>Bacteria</taxon>
        <taxon>Pseudomonadati</taxon>
        <taxon>Pseudomonadota</taxon>
        <taxon>Alphaproteobacteria</taxon>
        <taxon>Sphingomonadales</taxon>
        <taxon>Sphingomonadaceae</taxon>
        <taxon>Sphingopyxis</taxon>
    </lineage>
</organism>
<reference evidence="2 3" key="1">
    <citation type="submission" date="2020-08" db="EMBL/GenBank/DDBJ databases">
        <title>Genomic Encyclopedia of Type Strains, Phase IV (KMG-IV): sequencing the most valuable type-strain genomes for metagenomic binning, comparative biology and taxonomic classification.</title>
        <authorList>
            <person name="Goeker M."/>
        </authorList>
    </citation>
    <scope>NUCLEOTIDE SEQUENCE [LARGE SCALE GENOMIC DNA]</scope>
    <source>
        <strain evidence="2 3">DSM 27163</strain>
    </source>
</reference>
<dbReference type="RefSeq" id="WP_184100316.1">
    <property type="nucleotide sequence ID" value="NZ_JACIJH010000013.1"/>
</dbReference>
<feature type="transmembrane region" description="Helical" evidence="1">
    <location>
        <begin position="12"/>
        <end position="38"/>
    </location>
</feature>
<dbReference type="Proteomes" id="UP000537161">
    <property type="component" value="Unassembled WGS sequence"/>
</dbReference>